<dbReference type="PANTHER" id="PTHR13954">
    <property type="entry name" value="IRE1-RELATED"/>
    <property type="match status" value="1"/>
</dbReference>
<keyword evidence="9" id="KW-0547">Nucleotide-binding</keyword>
<evidence type="ECO:0000256" key="19">
    <source>
        <dbReference type="SAM" id="Coils"/>
    </source>
</evidence>
<dbReference type="PANTHER" id="PTHR13954:SF6">
    <property type="entry name" value="NON-SPECIFIC SERINE_THREONINE PROTEIN KINASE"/>
    <property type="match status" value="1"/>
</dbReference>
<dbReference type="InterPro" id="IPR010513">
    <property type="entry name" value="KEN_dom"/>
</dbReference>
<reference evidence="23 24" key="2">
    <citation type="submission" date="2016-05" db="EMBL/GenBank/DDBJ databases">
        <title>Lineage-specific infection strategies underlie the spectrum of fungal disease in amphibians.</title>
        <authorList>
            <person name="Cuomo C.A."/>
            <person name="Farrer R.A."/>
            <person name="James T."/>
            <person name="Longcore J."/>
            <person name="Birren B."/>
        </authorList>
    </citation>
    <scope>NUCLEOTIDE SEQUENCE [LARGE SCALE GENOMIC DNA]</scope>
    <source>
        <strain evidence="23 24">JEL423</strain>
    </source>
</reference>
<dbReference type="OrthoDB" id="63989at2759"/>
<keyword evidence="14" id="KW-1133">Transmembrane helix</keyword>
<protein>
    <recommendedName>
        <fullName evidence="3">non-specific serine/threonine protein kinase</fullName>
        <ecNumber evidence="3">2.7.11.1</ecNumber>
    </recommendedName>
</protein>
<feature type="compositionally biased region" description="Low complexity" evidence="20">
    <location>
        <begin position="493"/>
        <end position="513"/>
    </location>
</feature>
<dbReference type="PROSITE" id="PS50011">
    <property type="entry name" value="PROTEIN_KINASE_DOM"/>
    <property type="match status" value="1"/>
</dbReference>
<dbReference type="InterPro" id="IPR038357">
    <property type="entry name" value="KEN_sf"/>
</dbReference>
<dbReference type="FunFam" id="3.30.200.20:FF:000077">
    <property type="entry name" value="Putative Serine/threonine-protein kinase/endoribonuclease IRE1"/>
    <property type="match status" value="1"/>
</dbReference>
<keyword evidence="8" id="KW-0732">Signal</keyword>
<comment type="subcellular location">
    <subcellularLocation>
        <location evidence="2">Membrane</location>
        <topology evidence="2">Single-pass membrane protein</topology>
    </subcellularLocation>
</comment>
<feature type="region of interest" description="Disordered" evidence="20">
    <location>
        <begin position="101"/>
        <end position="134"/>
    </location>
</feature>
<dbReference type="InterPro" id="IPR000719">
    <property type="entry name" value="Prot_kinase_dom"/>
</dbReference>
<dbReference type="GO" id="GO:0006397">
    <property type="term" value="P:mRNA processing"/>
    <property type="evidence" value="ECO:0007669"/>
    <property type="project" value="InterPro"/>
</dbReference>
<feature type="compositionally biased region" description="Polar residues" evidence="20">
    <location>
        <begin position="1264"/>
        <end position="1277"/>
    </location>
</feature>
<feature type="region of interest" description="Disordered" evidence="20">
    <location>
        <begin position="425"/>
        <end position="448"/>
    </location>
</feature>
<evidence type="ECO:0000256" key="3">
    <source>
        <dbReference type="ARBA" id="ARBA00012513"/>
    </source>
</evidence>
<keyword evidence="13" id="KW-0460">Magnesium</keyword>
<keyword evidence="10" id="KW-0418">Kinase</keyword>
<comment type="cofactor">
    <cofactor evidence="1">
        <name>Mg(2+)</name>
        <dbReference type="ChEBI" id="CHEBI:18420"/>
    </cofactor>
</comment>
<keyword evidence="7" id="KW-0479">Metal-binding</keyword>
<accession>A0A177WXK7</accession>
<keyword evidence="6" id="KW-0812">Transmembrane</keyword>
<name>A0A177WXK7_BATDL</name>
<feature type="region of interest" description="Disordered" evidence="20">
    <location>
        <begin position="40"/>
        <end position="73"/>
    </location>
</feature>
<reference evidence="23 24" key="1">
    <citation type="submission" date="2006-10" db="EMBL/GenBank/DDBJ databases">
        <title>The Genome Sequence of Batrachochytrium dendrobatidis JEL423.</title>
        <authorList>
            <consortium name="The Broad Institute Genome Sequencing Platform"/>
            <person name="Birren B."/>
            <person name="Lander E."/>
            <person name="Galagan J."/>
            <person name="Cuomo C."/>
            <person name="Devon K."/>
            <person name="Jaffe D."/>
            <person name="Butler J."/>
            <person name="Alvarez P."/>
            <person name="Gnerre S."/>
            <person name="Grabherr M."/>
            <person name="Kleber M."/>
            <person name="Mauceli E."/>
            <person name="Brockman W."/>
            <person name="Young S."/>
            <person name="LaButti K."/>
            <person name="Sykes S."/>
            <person name="DeCaprio D."/>
            <person name="Crawford M."/>
            <person name="Koehrsen M."/>
            <person name="Engels R."/>
            <person name="Montgomery P."/>
            <person name="Pearson M."/>
            <person name="Howarth C."/>
            <person name="Larson L."/>
            <person name="White J."/>
            <person name="O'Leary S."/>
            <person name="Kodira C."/>
            <person name="Zeng Q."/>
            <person name="Yandava C."/>
            <person name="Alvarado L."/>
            <person name="Longcore J."/>
            <person name="James T."/>
        </authorList>
    </citation>
    <scope>NUCLEOTIDE SEQUENCE [LARGE SCALE GENOMIC DNA]</scope>
    <source>
        <strain evidence="23 24">JEL423</strain>
    </source>
</reference>
<dbReference type="Pfam" id="PF06479">
    <property type="entry name" value="Ribonuc_2-5A"/>
    <property type="match status" value="1"/>
</dbReference>
<feature type="region of interest" description="Disordered" evidence="20">
    <location>
        <begin position="1255"/>
        <end position="1277"/>
    </location>
</feature>
<feature type="region of interest" description="Disordered" evidence="20">
    <location>
        <begin position="313"/>
        <end position="389"/>
    </location>
</feature>
<feature type="coiled-coil region" evidence="19">
    <location>
        <begin position="217"/>
        <end position="244"/>
    </location>
</feature>
<evidence type="ECO:0000256" key="6">
    <source>
        <dbReference type="ARBA" id="ARBA00022692"/>
    </source>
</evidence>
<feature type="domain" description="KEN" evidence="22">
    <location>
        <begin position="1373"/>
        <end position="1506"/>
    </location>
</feature>
<dbReference type="Pfam" id="PF00069">
    <property type="entry name" value="Pkinase"/>
    <property type="match status" value="2"/>
</dbReference>
<keyword evidence="4" id="KW-0723">Serine/threonine-protein kinase</keyword>
<dbReference type="GO" id="GO:0004674">
    <property type="term" value="F:protein serine/threonine kinase activity"/>
    <property type="evidence" value="ECO:0007669"/>
    <property type="project" value="UniProtKB-KW"/>
</dbReference>
<evidence type="ECO:0000259" key="21">
    <source>
        <dbReference type="PROSITE" id="PS50011"/>
    </source>
</evidence>
<gene>
    <name evidence="23" type="ORF">BDEG_28021</name>
</gene>
<feature type="compositionally biased region" description="Low complexity" evidence="20">
    <location>
        <begin position="107"/>
        <end position="130"/>
    </location>
</feature>
<evidence type="ECO:0000313" key="23">
    <source>
        <dbReference type="EMBL" id="OAJ44833.1"/>
    </source>
</evidence>
<dbReference type="GO" id="GO:0070059">
    <property type="term" value="P:intrinsic apoptotic signaling pathway in response to endoplasmic reticulum stress"/>
    <property type="evidence" value="ECO:0007669"/>
    <property type="project" value="TreeGrafter"/>
</dbReference>
<evidence type="ECO:0000256" key="4">
    <source>
        <dbReference type="ARBA" id="ARBA00022527"/>
    </source>
</evidence>
<evidence type="ECO:0000256" key="13">
    <source>
        <dbReference type="ARBA" id="ARBA00022842"/>
    </source>
</evidence>
<evidence type="ECO:0000256" key="17">
    <source>
        <dbReference type="ARBA" id="ARBA00048659"/>
    </source>
</evidence>
<proteinExistence type="predicted"/>
<feature type="compositionally biased region" description="Low complexity" evidence="20">
    <location>
        <begin position="47"/>
        <end position="64"/>
    </location>
</feature>
<keyword evidence="19" id="KW-0175">Coiled coil</keyword>
<evidence type="ECO:0000256" key="11">
    <source>
        <dbReference type="ARBA" id="ARBA00022801"/>
    </source>
</evidence>
<dbReference type="GO" id="GO:0016787">
    <property type="term" value="F:hydrolase activity"/>
    <property type="evidence" value="ECO:0007669"/>
    <property type="project" value="UniProtKB-KW"/>
</dbReference>
<dbReference type="GO" id="GO:1990604">
    <property type="term" value="C:IRE1-TRAF2-ASK1 complex"/>
    <property type="evidence" value="ECO:0007669"/>
    <property type="project" value="TreeGrafter"/>
</dbReference>
<keyword evidence="12" id="KW-0067">ATP-binding</keyword>
<dbReference type="InterPro" id="IPR008271">
    <property type="entry name" value="Ser/Thr_kinase_AS"/>
</dbReference>
<dbReference type="SMART" id="SM00220">
    <property type="entry name" value="S_TKc"/>
    <property type="match status" value="1"/>
</dbReference>
<feature type="compositionally biased region" description="Basic residues" evidence="20">
    <location>
        <begin position="339"/>
        <end position="381"/>
    </location>
</feature>
<evidence type="ECO:0000256" key="8">
    <source>
        <dbReference type="ARBA" id="ARBA00022729"/>
    </source>
</evidence>
<dbReference type="GO" id="GO:0046872">
    <property type="term" value="F:metal ion binding"/>
    <property type="evidence" value="ECO:0007669"/>
    <property type="project" value="UniProtKB-KW"/>
</dbReference>
<evidence type="ECO:0000313" key="24">
    <source>
        <dbReference type="Proteomes" id="UP000077115"/>
    </source>
</evidence>
<dbReference type="Gene3D" id="1.20.1440.180">
    <property type="entry name" value="KEN domain"/>
    <property type="match status" value="1"/>
</dbReference>
<evidence type="ECO:0000256" key="1">
    <source>
        <dbReference type="ARBA" id="ARBA00001946"/>
    </source>
</evidence>
<comment type="catalytic activity">
    <reaction evidence="17">
        <text>L-threonyl-[protein] + ATP = O-phospho-L-threonyl-[protein] + ADP + H(+)</text>
        <dbReference type="Rhea" id="RHEA:46608"/>
        <dbReference type="Rhea" id="RHEA-COMP:11060"/>
        <dbReference type="Rhea" id="RHEA-COMP:11605"/>
        <dbReference type="ChEBI" id="CHEBI:15378"/>
        <dbReference type="ChEBI" id="CHEBI:30013"/>
        <dbReference type="ChEBI" id="CHEBI:30616"/>
        <dbReference type="ChEBI" id="CHEBI:61977"/>
        <dbReference type="ChEBI" id="CHEBI:456216"/>
        <dbReference type="EC" id="2.7.11.1"/>
    </reaction>
    <physiologicalReaction direction="left-to-right" evidence="17">
        <dbReference type="Rhea" id="RHEA:46609"/>
    </physiologicalReaction>
</comment>
<evidence type="ECO:0000259" key="22">
    <source>
        <dbReference type="PROSITE" id="PS51392"/>
    </source>
</evidence>
<evidence type="ECO:0000256" key="20">
    <source>
        <dbReference type="SAM" id="MobiDB-lite"/>
    </source>
</evidence>
<evidence type="ECO:0000256" key="16">
    <source>
        <dbReference type="ARBA" id="ARBA00023180"/>
    </source>
</evidence>
<keyword evidence="15" id="KW-0472">Membrane</keyword>
<dbReference type="GO" id="GO:0004521">
    <property type="term" value="F:RNA endonuclease activity"/>
    <property type="evidence" value="ECO:0007669"/>
    <property type="project" value="InterPro"/>
</dbReference>
<keyword evidence="11" id="KW-0378">Hydrolase</keyword>
<dbReference type="EC" id="2.7.11.1" evidence="3"/>
<dbReference type="SMART" id="SM00580">
    <property type="entry name" value="PUG"/>
    <property type="match status" value="1"/>
</dbReference>
<dbReference type="SUPFAM" id="SSF56112">
    <property type="entry name" value="Protein kinase-like (PK-like)"/>
    <property type="match status" value="1"/>
</dbReference>
<dbReference type="Proteomes" id="UP000077115">
    <property type="component" value="Unassembled WGS sequence"/>
</dbReference>
<dbReference type="GO" id="GO:0036498">
    <property type="term" value="P:IRE1-mediated unfolded protein response"/>
    <property type="evidence" value="ECO:0007669"/>
    <property type="project" value="TreeGrafter"/>
</dbReference>
<dbReference type="GO" id="GO:0051082">
    <property type="term" value="F:unfolded protein binding"/>
    <property type="evidence" value="ECO:0007669"/>
    <property type="project" value="TreeGrafter"/>
</dbReference>
<dbReference type="PROSITE" id="PS00108">
    <property type="entry name" value="PROTEIN_KINASE_ST"/>
    <property type="match status" value="1"/>
</dbReference>
<evidence type="ECO:0000256" key="10">
    <source>
        <dbReference type="ARBA" id="ARBA00022777"/>
    </source>
</evidence>
<dbReference type="VEuPathDB" id="FungiDB:BDEG_28021"/>
<evidence type="ECO:0000256" key="12">
    <source>
        <dbReference type="ARBA" id="ARBA00022840"/>
    </source>
</evidence>
<keyword evidence="16" id="KW-0325">Glycoprotein</keyword>
<sequence>MPDSNTTAGCTWTSIATKPTGIFQTLMQVSKGLGLNIGNHDVNTDNPSSPIILESTSSTSTPSTPSSPPQGTALTSWARQALPNFITNNSNFMSAVKGVISKRRSNSDASSKRSSIVSDTSSERNSTSSDACSQRSRCSLNSHFCNSQHCPAHYSTITQQTTSTIATNTHPLTSSSFSGNTPGAYPAGIDGDVLTRTSTPSTNSQAAVPATAITEPFQIAEIELHNAAQQLADIELDVKLAEHRLAFESAKDNPGTALLEVVEALDQATVSRSLAQEVVREAIEQLKLLKDRHAVSTISSAPVTPISIAHTSNEFHQPHPHSNIHPSLYPGHHSPDHPPHHHPHHRPHHRPHHPPHHHPHHHPPHHPPHHHPPHHRPHHHPQPLQQQLARRVSNHTNHTLPTKPIHKPASVNSAPSALNAYLTHENHRKHAKSRERHHDEKYHEDDGWLRQRKDVGHFVGHGSTSVNAKPDVADSFETTNSVGLQQARVLSNQSATQHSEQSEQSSSVTTNQQPLPTMNQSSNNLAFIAIPAIPEPSAPPSIHKNLPVPPTPPPVPALHVESTSSTSPSTSWNLSLDQFSYGEKLSKMSPTQIAAAGLRIARALGMKLPGLPTDEAMTYLQSITDSMTSTTTTSLASPPVQSKHSLPQPLSISMPVDSCVTPISNSSSYTFSELTNLFFLESSGPKVHSASSKDTLNSGDIVVSDAATLQTLESVKSSSDTLLRNPSNQESDLHHIPECSTVKELIDQTDTIQVEKIVKPTVEKLEESDLKSFSSVKSNSPVLPIDSSVQINLYQSIPGENCVDRVSESSSLQSYGSNSSLKASSQDTTDCAVSSLDTDSPVHVASQLTCKELIAINVESRIGIVSDNKSKAIIKHTHNTEAVHQADQNDTNLIDSTMISTDIAGYQISLDRLAEKTNVGVFQDFLENVPSSITCTIPTICTTDIDAQYINSTSEACKDSVQLDTSTILENQANRDSIHSPLSTSFTMPSLKPIPVDSTEKSLTFSVLHDDQTINNESDVHAIVPKKSAAEFEKNTFDQSTHGNPTIPISATSSSSSLVGSQKLTLTSQILGYGSHGTIVYKGYFEGREVAIKRLLLDFFQVADHEVKILQETDRHPNVIRYYIQEQCDGFLYIALELCPASLFDIIEKPAAPALAAIREQLAVKDVLYQIMDGIQHLHLMRIVHRDLKPQNILIGGPKNKKDLKPRILISDFGLGKRLADDQSSFHNTAGFGGGTVGWRAPECLLEISRYVPPTHGDGDNETSHSSFGDKSLDGSTDVASVSTVSQIRITRSVDIFACGCIYYYVLTGGKHPFGEKFLREVNVLRGNYRLDGLDTINDGVLAKDLIKRMIGKDPRKRPEAHEVMRHPYFWTPSERLLFLQDISDRLEVEKRDPISPLLKFFERGGAKVTGGDWTTKLDKIVHESLVQHRTYDGASVQDLLRAIRNKKHHYQDLSAPVRKLVGVLPGPFWSYFESRLPHLLLHCYSCVGASKILKKSSTLKVYFEPLLLV</sequence>
<organism evidence="23 24">
    <name type="scientific">Batrachochytrium dendrobatidis (strain JEL423)</name>
    <dbReference type="NCBI Taxonomy" id="403673"/>
    <lineage>
        <taxon>Eukaryota</taxon>
        <taxon>Fungi</taxon>
        <taxon>Fungi incertae sedis</taxon>
        <taxon>Chytridiomycota</taxon>
        <taxon>Chytridiomycota incertae sedis</taxon>
        <taxon>Chytridiomycetes</taxon>
        <taxon>Rhizophydiales</taxon>
        <taxon>Rhizophydiales incertae sedis</taxon>
        <taxon>Batrachochytrium</taxon>
    </lineage>
</organism>
<evidence type="ECO:0000256" key="9">
    <source>
        <dbReference type="ARBA" id="ARBA00022741"/>
    </source>
</evidence>
<evidence type="ECO:0000256" key="15">
    <source>
        <dbReference type="ARBA" id="ARBA00023136"/>
    </source>
</evidence>
<dbReference type="CDD" id="cd10422">
    <property type="entry name" value="RNase_Ire1"/>
    <property type="match status" value="1"/>
</dbReference>
<evidence type="ECO:0000256" key="5">
    <source>
        <dbReference type="ARBA" id="ARBA00022679"/>
    </source>
</evidence>
<keyword evidence="5" id="KW-0808">Transferase</keyword>
<dbReference type="Gene3D" id="1.10.510.10">
    <property type="entry name" value="Transferase(Phosphotransferase) domain 1"/>
    <property type="match status" value="1"/>
</dbReference>
<dbReference type="InterPro" id="IPR011009">
    <property type="entry name" value="Kinase-like_dom_sf"/>
</dbReference>
<feature type="compositionally biased region" description="Basic residues" evidence="20">
    <location>
        <begin position="426"/>
        <end position="435"/>
    </location>
</feature>
<evidence type="ECO:0000256" key="14">
    <source>
        <dbReference type="ARBA" id="ARBA00022989"/>
    </source>
</evidence>
<comment type="catalytic activity">
    <reaction evidence="18">
        <text>L-seryl-[protein] + ATP = O-phospho-L-seryl-[protein] + ADP + H(+)</text>
        <dbReference type="Rhea" id="RHEA:17989"/>
        <dbReference type="Rhea" id="RHEA-COMP:9863"/>
        <dbReference type="Rhea" id="RHEA-COMP:11604"/>
        <dbReference type="ChEBI" id="CHEBI:15378"/>
        <dbReference type="ChEBI" id="CHEBI:29999"/>
        <dbReference type="ChEBI" id="CHEBI:30616"/>
        <dbReference type="ChEBI" id="CHEBI:83421"/>
        <dbReference type="ChEBI" id="CHEBI:456216"/>
        <dbReference type="EC" id="2.7.11.1"/>
    </reaction>
    <physiologicalReaction direction="left-to-right" evidence="18">
        <dbReference type="Rhea" id="RHEA:17990"/>
    </physiologicalReaction>
</comment>
<dbReference type="FunFam" id="1.10.510.10:FF:000572">
    <property type="entry name" value="Serine/threonine-protein kinase/endoribonuclease IRE1"/>
    <property type="match status" value="1"/>
</dbReference>
<feature type="compositionally biased region" description="Basic and acidic residues" evidence="20">
    <location>
        <begin position="436"/>
        <end position="448"/>
    </location>
</feature>
<dbReference type="InterPro" id="IPR045133">
    <property type="entry name" value="IRE1/2-like"/>
</dbReference>
<dbReference type="FunFam" id="1.20.1440.180:FF:000004">
    <property type="entry name" value="Protein kinase, putative"/>
    <property type="match status" value="1"/>
</dbReference>
<evidence type="ECO:0000256" key="18">
    <source>
        <dbReference type="ARBA" id="ARBA00048977"/>
    </source>
</evidence>
<dbReference type="STRING" id="403673.A0A177WXK7"/>
<feature type="region of interest" description="Disordered" evidence="20">
    <location>
        <begin position="490"/>
        <end position="519"/>
    </location>
</feature>
<evidence type="ECO:0000256" key="7">
    <source>
        <dbReference type="ARBA" id="ARBA00022723"/>
    </source>
</evidence>
<evidence type="ECO:0000256" key="2">
    <source>
        <dbReference type="ARBA" id="ARBA00004167"/>
    </source>
</evidence>
<dbReference type="EMBL" id="DS022313">
    <property type="protein sequence ID" value="OAJ44833.1"/>
    <property type="molecule type" value="Genomic_DNA"/>
</dbReference>
<dbReference type="GO" id="GO:0005524">
    <property type="term" value="F:ATP binding"/>
    <property type="evidence" value="ECO:0007669"/>
    <property type="project" value="UniProtKB-KW"/>
</dbReference>
<dbReference type="PROSITE" id="PS51392">
    <property type="entry name" value="KEN"/>
    <property type="match status" value="1"/>
</dbReference>
<feature type="domain" description="Protein kinase" evidence="21">
    <location>
        <begin position="1065"/>
        <end position="1370"/>
    </location>
</feature>
<dbReference type="Gene3D" id="3.30.200.20">
    <property type="entry name" value="Phosphorylase Kinase, domain 1"/>
    <property type="match status" value="1"/>
</dbReference>